<comment type="caution">
    <text evidence="5">The sequence shown here is derived from an EMBL/GenBank/DDBJ whole genome shotgun (WGS) entry which is preliminary data.</text>
</comment>
<evidence type="ECO:0000313" key="6">
    <source>
        <dbReference type="Proteomes" id="UP000703269"/>
    </source>
</evidence>
<evidence type="ECO:0000256" key="3">
    <source>
        <dbReference type="ARBA" id="ARBA00023002"/>
    </source>
</evidence>
<dbReference type="Pfam" id="PF01494">
    <property type="entry name" value="FAD_binding_3"/>
    <property type="match status" value="2"/>
</dbReference>
<reference evidence="5 6" key="1">
    <citation type="submission" date="2021-08" db="EMBL/GenBank/DDBJ databases">
        <title>Draft Genome Sequence of Phanerochaete sordida strain YK-624.</title>
        <authorList>
            <person name="Mori T."/>
            <person name="Dohra H."/>
            <person name="Suzuki T."/>
            <person name="Kawagishi H."/>
            <person name="Hirai H."/>
        </authorList>
    </citation>
    <scope>NUCLEOTIDE SEQUENCE [LARGE SCALE GENOMIC DNA]</scope>
    <source>
        <strain evidence="5 6">YK-624</strain>
    </source>
</reference>
<dbReference type="GO" id="GO:0071949">
    <property type="term" value="F:FAD binding"/>
    <property type="evidence" value="ECO:0007669"/>
    <property type="project" value="InterPro"/>
</dbReference>
<dbReference type="AlphaFoldDB" id="A0A9P3LCL1"/>
<protein>
    <submittedName>
        <fullName evidence="5">FAD/NAD-binding domain-containing protein</fullName>
    </submittedName>
</protein>
<keyword evidence="2" id="KW-0274">FAD</keyword>
<dbReference type="PRINTS" id="PR00420">
    <property type="entry name" value="RNGMNOXGNASE"/>
</dbReference>
<proteinExistence type="predicted"/>
<dbReference type="PANTHER" id="PTHR46720:SF3">
    <property type="entry name" value="FAD-BINDING DOMAIN-CONTAINING PROTEIN-RELATED"/>
    <property type="match status" value="1"/>
</dbReference>
<dbReference type="OrthoDB" id="417877at2759"/>
<dbReference type="GO" id="GO:0044550">
    <property type="term" value="P:secondary metabolite biosynthetic process"/>
    <property type="evidence" value="ECO:0007669"/>
    <property type="project" value="TreeGrafter"/>
</dbReference>
<dbReference type="SUPFAM" id="SSF54373">
    <property type="entry name" value="FAD-linked reductases, C-terminal domain"/>
    <property type="match status" value="1"/>
</dbReference>
<dbReference type="Gene3D" id="3.50.50.60">
    <property type="entry name" value="FAD/NAD(P)-binding domain"/>
    <property type="match status" value="1"/>
</dbReference>
<evidence type="ECO:0000256" key="1">
    <source>
        <dbReference type="ARBA" id="ARBA00022630"/>
    </source>
</evidence>
<dbReference type="InterPro" id="IPR051104">
    <property type="entry name" value="FAD_monoxygenase"/>
</dbReference>
<dbReference type="GO" id="GO:0016491">
    <property type="term" value="F:oxidoreductase activity"/>
    <property type="evidence" value="ECO:0007669"/>
    <property type="project" value="UniProtKB-KW"/>
</dbReference>
<keyword evidence="6" id="KW-1185">Reference proteome</keyword>
<dbReference type="InterPro" id="IPR036188">
    <property type="entry name" value="FAD/NAD-bd_sf"/>
</dbReference>
<name>A0A9P3LCL1_9APHY</name>
<dbReference type="Proteomes" id="UP000703269">
    <property type="component" value="Unassembled WGS sequence"/>
</dbReference>
<dbReference type="SUPFAM" id="SSF51905">
    <property type="entry name" value="FAD/NAD(P)-binding domain"/>
    <property type="match status" value="1"/>
</dbReference>
<organism evidence="5 6">
    <name type="scientific">Phanerochaete sordida</name>
    <dbReference type="NCBI Taxonomy" id="48140"/>
    <lineage>
        <taxon>Eukaryota</taxon>
        <taxon>Fungi</taxon>
        <taxon>Dikarya</taxon>
        <taxon>Basidiomycota</taxon>
        <taxon>Agaricomycotina</taxon>
        <taxon>Agaricomycetes</taxon>
        <taxon>Polyporales</taxon>
        <taxon>Phanerochaetaceae</taxon>
        <taxon>Phanerochaete</taxon>
    </lineage>
</organism>
<feature type="domain" description="FAD-binding" evidence="4">
    <location>
        <begin position="291"/>
        <end position="377"/>
    </location>
</feature>
<gene>
    <name evidence="5" type="ORF">PsYK624_067400</name>
</gene>
<dbReference type="InterPro" id="IPR002938">
    <property type="entry name" value="FAD-bd"/>
</dbReference>
<accession>A0A9P3LCL1</accession>
<keyword evidence="3" id="KW-0560">Oxidoreductase</keyword>
<evidence type="ECO:0000259" key="4">
    <source>
        <dbReference type="Pfam" id="PF01494"/>
    </source>
</evidence>
<dbReference type="PANTHER" id="PTHR46720">
    <property type="entry name" value="HYDROXYLASE, PUTATIVE (AFU_ORTHOLOGUE AFUA_3G01460)-RELATED"/>
    <property type="match status" value="1"/>
</dbReference>
<evidence type="ECO:0000313" key="5">
    <source>
        <dbReference type="EMBL" id="GJE90596.1"/>
    </source>
</evidence>
<feature type="domain" description="FAD-binding" evidence="4">
    <location>
        <begin position="4"/>
        <end position="176"/>
    </location>
</feature>
<sequence>MTLKIAVCGGGISGLSLALVLKRFASPEALTLDIYEAGPVFTEIGAGITVWHRTRSIFASLGIEEALKNRVVSPPFTLRKSDTKEPFGFHTMDIPHGSMALPRIDMIKLLVDSLQIDSTPWLHVHFRKRLESYEQDATGVTLRFADGSTSRADVLVGADGIGSHTRKTMYADIAGRVAEKRPDEAAAILQGAQPTWTGTYAYRTLLDAEELRAVSPENVLLSGGYMWCGNGQHVISYPISKKWINFLVFDTIPGGLGKPLAGPSVSLASKDELTDLYKDWEDDLCVAMENIGDLSKWAISHIRGLPQYNDERVALCGDSAHAMSTHFGAGAGQAIDDSYILGRILAHPSITADNIAEALKTYDAIRRPIAGDVLERSLRIGFLYEFHPEHVPTGTDLEKVRAGDRAELRKIADELQDIWRFHWEWMPERDWERAQVMLEEWL</sequence>
<evidence type="ECO:0000256" key="2">
    <source>
        <dbReference type="ARBA" id="ARBA00022827"/>
    </source>
</evidence>
<dbReference type="EMBL" id="BPQB01000017">
    <property type="protein sequence ID" value="GJE90596.1"/>
    <property type="molecule type" value="Genomic_DNA"/>
</dbReference>
<keyword evidence="1" id="KW-0285">Flavoprotein</keyword>